<dbReference type="AlphaFoldDB" id="A0AB38C6I3"/>
<sequence>MMNISTVGIQPGALSVAQGNKTSSDKTSSDQAQATRAPAGAGAVADDVVISTLAGRLSKAATATSATVQGYDHAALGAWVKDNTTEILYPLDAEHKAAAARQVPEPNDAASAKSAAAATAFVDRKGPNPFAGLSREQLSTISNDDSGTFTINERRAAFTQAYDEEQAWRTQVVAQAMQEYNSTGKMTNFFKSVLGHFSTLPQLEQSQYPASYANDLEDKIKLDFNYFNHAAGDGGPTPGSLADMLKNQGKKTVDLFDLLIR</sequence>
<evidence type="ECO:0000313" key="2">
    <source>
        <dbReference type="EMBL" id="SFX41143.1"/>
    </source>
</evidence>
<name>A0AB38C6I3_9BURK</name>
<comment type="caution">
    <text evidence="2">The sequence shown here is derived from an EMBL/GenBank/DDBJ whole genome shotgun (WGS) entry which is preliminary data.</text>
</comment>
<evidence type="ECO:0000256" key="1">
    <source>
        <dbReference type="SAM" id="MobiDB-lite"/>
    </source>
</evidence>
<dbReference type="Proteomes" id="UP000182489">
    <property type="component" value="Unassembled WGS sequence"/>
</dbReference>
<protein>
    <submittedName>
        <fullName evidence="2">Uncharacterized protein</fullName>
    </submittedName>
</protein>
<evidence type="ECO:0000313" key="3">
    <source>
        <dbReference type="Proteomes" id="UP000182489"/>
    </source>
</evidence>
<feature type="region of interest" description="Disordered" evidence="1">
    <location>
        <begin position="15"/>
        <end position="41"/>
    </location>
</feature>
<dbReference type="EMBL" id="FPKH01000001">
    <property type="protein sequence ID" value="SFX41143.1"/>
    <property type="molecule type" value="Genomic_DNA"/>
</dbReference>
<gene>
    <name evidence="2" type="ORF">SAMN03097694_2029</name>
</gene>
<organism evidence="2 3">
    <name type="scientific">Janthinobacterium lividum</name>
    <dbReference type="NCBI Taxonomy" id="29581"/>
    <lineage>
        <taxon>Bacteria</taxon>
        <taxon>Pseudomonadati</taxon>
        <taxon>Pseudomonadota</taxon>
        <taxon>Betaproteobacteria</taxon>
        <taxon>Burkholderiales</taxon>
        <taxon>Oxalobacteraceae</taxon>
        <taxon>Janthinobacterium</taxon>
    </lineage>
</organism>
<feature type="compositionally biased region" description="Low complexity" evidence="1">
    <location>
        <begin position="30"/>
        <end position="41"/>
    </location>
</feature>
<dbReference type="RefSeq" id="WP_175560468.1">
    <property type="nucleotide sequence ID" value="NZ_FPKH01000001.1"/>
</dbReference>
<reference evidence="2 3" key="1">
    <citation type="submission" date="2016-11" db="EMBL/GenBank/DDBJ databases">
        <authorList>
            <person name="Varghese N."/>
            <person name="Submissions S."/>
        </authorList>
    </citation>
    <scope>NUCLEOTIDE SEQUENCE [LARGE SCALE GENOMIC DNA]</scope>
    <source>
        <strain evidence="2 3">NFR18</strain>
    </source>
</reference>
<accession>A0AB38C6I3</accession>
<proteinExistence type="predicted"/>